<dbReference type="PaxDb" id="4113-PGSC0003DMT400095836"/>
<dbReference type="HOGENOM" id="CLU_046354_0_0_1"/>
<keyword evidence="2" id="KW-1185">Reference proteome</keyword>
<evidence type="ECO:0000313" key="1">
    <source>
        <dbReference type="EnsemblPlants" id="PGSC0003DMT400095836"/>
    </source>
</evidence>
<proteinExistence type="predicted"/>
<evidence type="ECO:0000313" key="2">
    <source>
        <dbReference type="Proteomes" id="UP000011115"/>
    </source>
</evidence>
<organism evidence="1 2">
    <name type="scientific">Solanum tuberosum</name>
    <name type="common">Potato</name>
    <dbReference type="NCBI Taxonomy" id="4113"/>
    <lineage>
        <taxon>Eukaryota</taxon>
        <taxon>Viridiplantae</taxon>
        <taxon>Streptophyta</taxon>
        <taxon>Embryophyta</taxon>
        <taxon>Tracheophyta</taxon>
        <taxon>Spermatophyta</taxon>
        <taxon>Magnoliopsida</taxon>
        <taxon>eudicotyledons</taxon>
        <taxon>Gunneridae</taxon>
        <taxon>Pentapetalae</taxon>
        <taxon>asterids</taxon>
        <taxon>lamiids</taxon>
        <taxon>Solanales</taxon>
        <taxon>Solanaceae</taxon>
        <taxon>Solanoideae</taxon>
        <taxon>Solaneae</taxon>
        <taxon>Solanum</taxon>
    </lineage>
</organism>
<accession>M1DX52</accession>
<reference evidence="2" key="1">
    <citation type="journal article" date="2011" name="Nature">
        <title>Genome sequence and analysis of the tuber crop potato.</title>
        <authorList>
            <consortium name="The Potato Genome Sequencing Consortium"/>
        </authorList>
    </citation>
    <scope>NUCLEOTIDE SEQUENCE [LARGE SCALE GENOMIC DNA]</scope>
    <source>
        <strain evidence="2">cv. DM1-3 516 R44</strain>
    </source>
</reference>
<dbReference type="AlphaFoldDB" id="M1DX52"/>
<reference evidence="1" key="2">
    <citation type="submission" date="2015-06" db="UniProtKB">
        <authorList>
            <consortium name="EnsemblPlants"/>
        </authorList>
    </citation>
    <scope>IDENTIFICATION</scope>
    <source>
        <strain evidence="1">DM1-3 516 R44</strain>
    </source>
</reference>
<name>M1DX52_SOLTU</name>
<protein>
    <submittedName>
        <fullName evidence="1">Uncharacterized protein</fullName>
    </submittedName>
</protein>
<sequence length="253" mass="28293">MHHFWGVEQKNKYDDFKARPIVPGRVINLSQLRDSHCPVSSFLKAQKLSLLFSLCGLELFEEAAHLFYANLYVSNDSGELETLVMGSCIIVNELLFENVIGTKFFGVIPYMNDTWPDDFEVSLEGAKAAVAEPGADLTDFCPLFLFFDHRILAHIVATTLLPRKGSLSSISNWDILLISRILVVRLMDLSMLKPIEINATYDSRTFSSLGYVEVGNKWVKKDSIKARVDIGKPTKISAKSAALLLSDSDELKT</sequence>
<dbReference type="InParanoid" id="M1DX52"/>
<dbReference type="Gramene" id="PGSC0003DMT400095836">
    <property type="protein sequence ID" value="PGSC0003DMT400095836"/>
    <property type="gene ID" value="PGSC0003DMG400045407"/>
</dbReference>
<dbReference type="EnsemblPlants" id="PGSC0003DMT400095836">
    <property type="protein sequence ID" value="PGSC0003DMT400095836"/>
    <property type="gene ID" value="PGSC0003DMG400045407"/>
</dbReference>
<dbReference type="Proteomes" id="UP000011115">
    <property type="component" value="Unassembled WGS sequence"/>
</dbReference>